<dbReference type="PROSITE" id="PS51352">
    <property type="entry name" value="THIOREDOXIN_2"/>
    <property type="match status" value="1"/>
</dbReference>
<dbReference type="GO" id="GO:0016209">
    <property type="term" value="F:antioxidant activity"/>
    <property type="evidence" value="ECO:0007669"/>
    <property type="project" value="InterPro"/>
</dbReference>
<organism evidence="2 3">
    <name type="scientific">Gluconobacter kanchanaburiensis NBRC 103587</name>
    <dbReference type="NCBI Taxonomy" id="1307948"/>
    <lineage>
        <taxon>Bacteria</taxon>
        <taxon>Pseudomonadati</taxon>
        <taxon>Pseudomonadota</taxon>
        <taxon>Alphaproteobacteria</taxon>
        <taxon>Acetobacterales</taxon>
        <taxon>Acetobacteraceae</taxon>
        <taxon>Gluconobacter</taxon>
    </lineage>
</organism>
<dbReference type="Proteomes" id="UP000321079">
    <property type="component" value="Unassembled WGS sequence"/>
</dbReference>
<feature type="domain" description="Thioredoxin" evidence="1">
    <location>
        <begin position="62"/>
        <end position="233"/>
    </location>
</feature>
<accession>A0A511B4Q8</accession>
<dbReference type="InterPro" id="IPR013766">
    <property type="entry name" value="Thioredoxin_domain"/>
</dbReference>
<name>A0A511B4Q8_9PROT</name>
<dbReference type="SUPFAM" id="SSF52833">
    <property type="entry name" value="Thioredoxin-like"/>
    <property type="match status" value="1"/>
</dbReference>
<evidence type="ECO:0000313" key="3">
    <source>
        <dbReference type="Proteomes" id="UP000321079"/>
    </source>
</evidence>
<dbReference type="Gene3D" id="3.40.30.10">
    <property type="entry name" value="Glutaredoxin"/>
    <property type="match status" value="1"/>
</dbReference>
<evidence type="ECO:0000259" key="1">
    <source>
        <dbReference type="PROSITE" id="PS51352"/>
    </source>
</evidence>
<sequence length="243" mass="26403">MLSEFSDHQGTSSMSILSSPSLQSRYDTLDAERRQTWSPEAVSRNIAQRQALVRDHAQTPHVEAGDILPPHFFSDVNGAQVSLDDLTASGPAVLLFFRFADCAACNIALPYYAESLAPTLKSAGIPLVAVSAQPFPVLDHIRARHDLPFPVLNDAGLTLARILGITYIFDDISREAAIAKGERSEALNGTENWELPKPTVLVLTPGRVVSFVEISPDWMSRPETDTILKALGLSKKKSVPDAA</sequence>
<dbReference type="InterPro" id="IPR036249">
    <property type="entry name" value="Thioredoxin-like_sf"/>
</dbReference>
<protein>
    <submittedName>
        <fullName evidence="2">Peroxiredoxin</fullName>
    </submittedName>
</protein>
<evidence type="ECO:0000313" key="2">
    <source>
        <dbReference type="EMBL" id="GEK95416.1"/>
    </source>
</evidence>
<dbReference type="Pfam" id="PF00578">
    <property type="entry name" value="AhpC-TSA"/>
    <property type="match status" value="1"/>
</dbReference>
<proteinExistence type="predicted"/>
<keyword evidence="3" id="KW-1185">Reference proteome</keyword>
<dbReference type="AlphaFoldDB" id="A0A511B4Q8"/>
<dbReference type="InterPro" id="IPR000866">
    <property type="entry name" value="AhpC/TSA"/>
</dbReference>
<dbReference type="EMBL" id="BJVA01000002">
    <property type="protein sequence ID" value="GEK95416.1"/>
    <property type="molecule type" value="Genomic_DNA"/>
</dbReference>
<comment type="caution">
    <text evidence="2">The sequence shown here is derived from an EMBL/GenBank/DDBJ whole genome shotgun (WGS) entry which is preliminary data.</text>
</comment>
<reference evidence="2 3" key="1">
    <citation type="submission" date="2019-07" db="EMBL/GenBank/DDBJ databases">
        <title>Whole genome shotgun sequence of Gluconobacter kanchanaburiensis NBRC 103587.</title>
        <authorList>
            <person name="Hosoyama A."/>
            <person name="Uohara A."/>
            <person name="Ohji S."/>
            <person name="Ichikawa N."/>
        </authorList>
    </citation>
    <scope>NUCLEOTIDE SEQUENCE [LARGE SCALE GENOMIC DNA]</scope>
    <source>
        <strain evidence="2 3">NBRC 103587</strain>
    </source>
</reference>
<dbReference type="GO" id="GO:0016491">
    <property type="term" value="F:oxidoreductase activity"/>
    <property type="evidence" value="ECO:0007669"/>
    <property type="project" value="InterPro"/>
</dbReference>
<dbReference type="CDD" id="cd02970">
    <property type="entry name" value="PRX_like2"/>
    <property type="match status" value="1"/>
</dbReference>
<gene>
    <name evidence="2" type="ORF">GKA01_06130</name>
</gene>